<dbReference type="EMBL" id="LWRY01000187">
    <property type="protein sequence ID" value="OCX69906.1"/>
    <property type="molecule type" value="Genomic_DNA"/>
</dbReference>
<evidence type="ECO:0000313" key="1">
    <source>
        <dbReference type="EMBL" id="OCX69906.1"/>
    </source>
</evidence>
<organism evidence="1 2">
    <name type="scientific">Acidithiobacillus thiooxidans</name>
    <name type="common">Thiobacillus thiooxidans</name>
    <dbReference type="NCBI Taxonomy" id="930"/>
    <lineage>
        <taxon>Bacteria</taxon>
        <taxon>Pseudomonadati</taxon>
        <taxon>Pseudomonadota</taxon>
        <taxon>Acidithiobacillia</taxon>
        <taxon>Acidithiobacillales</taxon>
        <taxon>Acidithiobacillaceae</taxon>
        <taxon>Acidithiobacillus</taxon>
    </lineage>
</organism>
<comment type="caution">
    <text evidence="1">The sequence shown here is derived from an EMBL/GenBank/DDBJ whole genome shotgun (WGS) entry which is preliminary data.</text>
</comment>
<accession>A0A1C2I1K5</accession>
<reference evidence="1" key="1">
    <citation type="journal article" date="2016" name="Int. J. Mol. Sci.">
        <title>Comparative genomics of the extreme acidophile Acidithiobacillus thiooxidans reveals intraspecific divergence and niche adaptation.</title>
        <authorList>
            <person name="Zhang X."/>
            <person name="Feng X."/>
            <person name="Tao J."/>
            <person name="Ma L."/>
            <person name="Xiao Y."/>
            <person name="Liang Y."/>
            <person name="Liu X."/>
            <person name="Yin H."/>
        </authorList>
    </citation>
    <scope>NUCLEOTIDE SEQUENCE [LARGE SCALE GENOMIC DNA]</scope>
    <source>
        <strain evidence="1">DXS-W</strain>
    </source>
</reference>
<protein>
    <submittedName>
        <fullName evidence="1">Uncharacterized protein</fullName>
    </submittedName>
</protein>
<keyword evidence="2" id="KW-1185">Reference proteome</keyword>
<gene>
    <name evidence="1" type="ORF">A6M23_14800</name>
</gene>
<evidence type="ECO:0000313" key="2">
    <source>
        <dbReference type="Proteomes" id="UP000095008"/>
    </source>
</evidence>
<name>A0A1C2I1K5_ACITH</name>
<proteinExistence type="predicted"/>
<dbReference type="AlphaFoldDB" id="A0A1C2I1K5"/>
<sequence length="67" mass="8092">MDSDEKNRLRQRRWQENRALKGDKRINVYLSPEAFDHLESITQIKHWTKREAIEFALKELANHVTDD</sequence>
<dbReference type="Proteomes" id="UP000095008">
    <property type="component" value="Unassembled WGS sequence"/>
</dbReference>
<dbReference type="RefSeq" id="WP_065975028.1">
    <property type="nucleotide sequence ID" value="NZ_JAWXYA010000001.1"/>
</dbReference>